<proteinExistence type="predicted"/>
<comment type="caution">
    <text evidence="2">The sequence shown here is derived from an EMBL/GenBank/DDBJ whole genome shotgun (WGS) entry which is preliminary data.</text>
</comment>
<sequence length="97" mass="10316">MVLVRFLVPVAGLDWSRVPGDEVEMSEEDAVRWADGVRAVRVERQADSPVWSVPRCSRGVAAVAGGRRPGEHVAGPVREPAGHAPGAEVVSGALRPR</sequence>
<organism evidence="2 3">
    <name type="scientific">Goodfellowiella coeruleoviolacea</name>
    <dbReference type="NCBI Taxonomy" id="334858"/>
    <lineage>
        <taxon>Bacteria</taxon>
        <taxon>Bacillati</taxon>
        <taxon>Actinomycetota</taxon>
        <taxon>Actinomycetes</taxon>
        <taxon>Pseudonocardiales</taxon>
        <taxon>Pseudonocardiaceae</taxon>
        <taxon>Goodfellowiella</taxon>
    </lineage>
</organism>
<evidence type="ECO:0000256" key="1">
    <source>
        <dbReference type="SAM" id="MobiDB-lite"/>
    </source>
</evidence>
<accession>A0AAE3GIV7</accession>
<feature type="region of interest" description="Disordered" evidence="1">
    <location>
        <begin position="63"/>
        <end position="97"/>
    </location>
</feature>
<protein>
    <submittedName>
        <fullName evidence="2">Uncharacterized protein</fullName>
    </submittedName>
</protein>
<evidence type="ECO:0000313" key="3">
    <source>
        <dbReference type="Proteomes" id="UP001206128"/>
    </source>
</evidence>
<dbReference type="AlphaFoldDB" id="A0AAE3GIV7"/>
<keyword evidence="3" id="KW-1185">Reference proteome</keyword>
<name>A0AAE3GIV7_9PSEU</name>
<evidence type="ECO:0000313" key="2">
    <source>
        <dbReference type="EMBL" id="MCP2168129.1"/>
    </source>
</evidence>
<dbReference type="Proteomes" id="UP001206128">
    <property type="component" value="Unassembled WGS sequence"/>
</dbReference>
<dbReference type="EMBL" id="JAMTCK010000012">
    <property type="protein sequence ID" value="MCP2168129.1"/>
    <property type="molecule type" value="Genomic_DNA"/>
</dbReference>
<gene>
    <name evidence="2" type="ORF">LX83_005003</name>
</gene>
<reference evidence="2" key="1">
    <citation type="submission" date="2022-06" db="EMBL/GenBank/DDBJ databases">
        <title>Genomic Encyclopedia of Archaeal and Bacterial Type Strains, Phase II (KMG-II): from individual species to whole genera.</title>
        <authorList>
            <person name="Goeker M."/>
        </authorList>
    </citation>
    <scope>NUCLEOTIDE SEQUENCE</scope>
    <source>
        <strain evidence="2">DSM 43935</strain>
    </source>
</reference>